<feature type="transmembrane region" description="Helical" evidence="7">
    <location>
        <begin position="162"/>
        <end position="182"/>
    </location>
</feature>
<proteinExistence type="inferred from homology"/>
<accession>A0A430A843</accession>
<evidence type="ECO:0000256" key="6">
    <source>
        <dbReference type="ARBA" id="ARBA00023136"/>
    </source>
</evidence>
<dbReference type="InterPro" id="IPR020846">
    <property type="entry name" value="MFS_dom"/>
</dbReference>
<evidence type="ECO:0000256" key="2">
    <source>
        <dbReference type="ARBA" id="ARBA00007520"/>
    </source>
</evidence>
<feature type="transmembrane region" description="Helical" evidence="7">
    <location>
        <begin position="300"/>
        <end position="323"/>
    </location>
</feature>
<dbReference type="PRINTS" id="PR01035">
    <property type="entry name" value="TCRTETA"/>
</dbReference>
<comment type="caution">
    <text evidence="9">The sequence shown here is derived from an EMBL/GenBank/DDBJ whole genome shotgun (WGS) entry which is preliminary data.</text>
</comment>
<dbReference type="InterPro" id="IPR005829">
    <property type="entry name" value="Sugar_transporter_CS"/>
</dbReference>
<dbReference type="Gene3D" id="1.20.1250.20">
    <property type="entry name" value="MFS general substrate transporter like domains"/>
    <property type="match status" value="1"/>
</dbReference>
<keyword evidence="6 7" id="KW-0472">Membrane</keyword>
<dbReference type="GO" id="GO:0022857">
    <property type="term" value="F:transmembrane transporter activity"/>
    <property type="evidence" value="ECO:0007669"/>
    <property type="project" value="InterPro"/>
</dbReference>
<dbReference type="Pfam" id="PF07690">
    <property type="entry name" value="MFS_1"/>
    <property type="match status" value="1"/>
</dbReference>
<dbReference type="Proteomes" id="UP000287101">
    <property type="component" value="Unassembled WGS sequence"/>
</dbReference>
<reference evidence="9 10" key="1">
    <citation type="submission" date="2017-05" db="EMBL/GenBank/DDBJ databases">
        <title>Vagococcus spp. assemblies.</title>
        <authorList>
            <person name="Gulvik C.A."/>
        </authorList>
    </citation>
    <scope>NUCLEOTIDE SEQUENCE [LARGE SCALE GENOMIC DNA]</scope>
    <source>
        <strain evidence="9 10">CCUG 41755</strain>
    </source>
</reference>
<name>A0A430A843_9ENTE</name>
<evidence type="ECO:0000256" key="1">
    <source>
        <dbReference type="ARBA" id="ARBA00004651"/>
    </source>
</evidence>
<feature type="transmembrane region" description="Helical" evidence="7">
    <location>
        <begin position="12"/>
        <end position="32"/>
    </location>
</feature>
<dbReference type="SUPFAM" id="SSF103473">
    <property type="entry name" value="MFS general substrate transporter"/>
    <property type="match status" value="1"/>
</dbReference>
<evidence type="ECO:0000256" key="7">
    <source>
        <dbReference type="SAM" id="Phobius"/>
    </source>
</evidence>
<evidence type="ECO:0000313" key="10">
    <source>
        <dbReference type="Proteomes" id="UP000287101"/>
    </source>
</evidence>
<feature type="transmembrane region" description="Helical" evidence="7">
    <location>
        <begin position="203"/>
        <end position="225"/>
    </location>
</feature>
<feature type="transmembrane region" description="Helical" evidence="7">
    <location>
        <begin position="133"/>
        <end position="156"/>
    </location>
</feature>
<dbReference type="PROSITE" id="PS00216">
    <property type="entry name" value="SUGAR_TRANSPORT_1"/>
    <property type="match status" value="1"/>
</dbReference>
<dbReference type="GO" id="GO:0005886">
    <property type="term" value="C:plasma membrane"/>
    <property type="evidence" value="ECO:0007669"/>
    <property type="project" value="UniProtKB-SubCell"/>
</dbReference>
<feature type="transmembrane region" description="Helical" evidence="7">
    <location>
        <begin position="362"/>
        <end position="381"/>
    </location>
</feature>
<dbReference type="PANTHER" id="PTHR23504:SF115">
    <property type="entry name" value="MULTIDRUG RESISTANCE PROTEIN 2"/>
    <property type="match status" value="1"/>
</dbReference>
<keyword evidence="4 7" id="KW-0812">Transmembrane</keyword>
<evidence type="ECO:0000313" key="9">
    <source>
        <dbReference type="EMBL" id="RSU03290.1"/>
    </source>
</evidence>
<dbReference type="InterPro" id="IPR011701">
    <property type="entry name" value="MFS"/>
</dbReference>
<feature type="transmembrane region" description="Helical" evidence="7">
    <location>
        <begin position="276"/>
        <end position="294"/>
    </location>
</feature>
<feature type="transmembrane region" description="Helical" evidence="7">
    <location>
        <begin position="245"/>
        <end position="264"/>
    </location>
</feature>
<dbReference type="OrthoDB" id="9793283at2"/>
<feature type="transmembrane region" description="Helical" evidence="7">
    <location>
        <begin position="44"/>
        <end position="63"/>
    </location>
</feature>
<dbReference type="EMBL" id="NGJY01000002">
    <property type="protein sequence ID" value="RSU03290.1"/>
    <property type="molecule type" value="Genomic_DNA"/>
</dbReference>
<evidence type="ECO:0000256" key="5">
    <source>
        <dbReference type="ARBA" id="ARBA00022989"/>
    </source>
</evidence>
<feature type="transmembrane region" description="Helical" evidence="7">
    <location>
        <begin position="100"/>
        <end position="121"/>
    </location>
</feature>
<evidence type="ECO:0000256" key="4">
    <source>
        <dbReference type="ARBA" id="ARBA00022692"/>
    </source>
</evidence>
<protein>
    <submittedName>
        <fullName evidence="9">MFS transporter</fullName>
    </submittedName>
</protein>
<sequence>MKNKETQKMMLIVIGNLFLVFVGIGLVIPVMPTFKSEMHLSGQTMGYLTAAYAMSQLICSPVAGRLSDLFGRKRMIVIGMVIFSLSEFLFGMGTTVPALYVSRILGGLSAALIFPSVMAFVADITTLEERPKAMGWVSGAISGGFIIGPGIGGFLGDISMRLPFYVAGILGLVGFLFALVMLKEPKRIETVTEDGPKTSLKEVILMPALTFPFFIILINAFGLAAFESIYSIYVDINYGFSVRDIAVVITVSGVLALIVQIVFFDAIVRKIGEIGLIRLCLAVSAVFVLAIVFAKGYWGVLTSTFVIFLAFDLIRPAITTFLSKHAGENQGSVSGVNSALTSVGNIVGPILSGTLLDVNSHYPYYVVVVILTITFMLTMIWNSKAKVKTN</sequence>
<dbReference type="RefSeq" id="WP_126831500.1">
    <property type="nucleotide sequence ID" value="NZ_CBCRYB010000001.1"/>
</dbReference>
<feature type="transmembrane region" description="Helical" evidence="7">
    <location>
        <begin position="75"/>
        <end position="94"/>
    </location>
</feature>
<comment type="subcellular location">
    <subcellularLocation>
        <location evidence="1">Cell membrane</location>
        <topology evidence="1">Multi-pass membrane protein</topology>
    </subcellularLocation>
</comment>
<dbReference type="PROSITE" id="PS50850">
    <property type="entry name" value="MFS"/>
    <property type="match status" value="1"/>
</dbReference>
<evidence type="ECO:0000256" key="3">
    <source>
        <dbReference type="ARBA" id="ARBA00022448"/>
    </source>
</evidence>
<comment type="similarity">
    <text evidence="2">Belongs to the major facilitator superfamily. TCR/Tet family.</text>
</comment>
<dbReference type="InterPro" id="IPR001958">
    <property type="entry name" value="Tet-R_TetA/multi-R_MdtG-like"/>
</dbReference>
<evidence type="ECO:0000259" key="8">
    <source>
        <dbReference type="PROSITE" id="PS50850"/>
    </source>
</evidence>
<feature type="transmembrane region" description="Helical" evidence="7">
    <location>
        <begin position="335"/>
        <end position="356"/>
    </location>
</feature>
<keyword evidence="3" id="KW-0813">Transport</keyword>
<dbReference type="InterPro" id="IPR036259">
    <property type="entry name" value="MFS_trans_sf"/>
</dbReference>
<keyword evidence="10" id="KW-1185">Reference proteome</keyword>
<dbReference type="AlphaFoldDB" id="A0A430A843"/>
<keyword evidence="5 7" id="KW-1133">Transmembrane helix</keyword>
<feature type="domain" description="Major facilitator superfamily (MFS) profile" evidence="8">
    <location>
        <begin position="9"/>
        <end position="386"/>
    </location>
</feature>
<gene>
    <name evidence="9" type="ORF">CBF31_06135</name>
</gene>
<dbReference type="CDD" id="cd17325">
    <property type="entry name" value="MFS_MdtG_SLC18_like"/>
    <property type="match status" value="1"/>
</dbReference>
<dbReference type="PANTHER" id="PTHR23504">
    <property type="entry name" value="MAJOR FACILITATOR SUPERFAMILY DOMAIN-CONTAINING PROTEIN 10"/>
    <property type="match status" value="1"/>
</dbReference>
<organism evidence="9 10">
    <name type="scientific">Vagococcus fessus</name>
    <dbReference type="NCBI Taxonomy" id="120370"/>
    <lineage>
        <taxon>Bacteria</taxon>
        <taxon>Bacillati</taxon>
        <taxon>Bacillota</taxon>
        <taxon>Bacilli</taxon>
        <taxon>Lactobacillales</taxon>
        <taxon>Enterococcaceae</taxon>
        <taxon>Vagococcus</taxon>
    </lineage>
</organism>